<dbReference type="InterPro" id="IPR016181">
    <property type="entry name" value="Acyl_CoA_acyltransferase"/>
</dbReference>
<reference evidence="5 6" key="1">
    <citation type="submission" date="2006-10" db="EMBL/GenBank/DDBJ databases">
        <authorList>
            <person name="Fleischmann R.D."/>
            <person name="Dodson R.J."/>
            <person name="Haft D.H."/>
            <person name="Merkel J.S."/>
            <person name="Nelson W.C."/>
            <person name="Fraser C.M."/>
        </authorList>
    </citation>
    <scope>NUCLEOTIDE SEQUENCE [LARGE SCALE GENOMIC DNA]</scope>
    <source>
        <strain evidence="5 6">104</strain>
    </source>
</reference>
<dbReference type="Gene3D" id="3.40.630.30">
    <property type="match status" value="1"/>
</dbReference>
<keyword evidence="2" id="KW-0012">Acyltransferase</keyword>
<dbReference type="HOGENOM" id="CLU_013985_3_6_11"/>
<dbReference type="AlphaFoldDB" id="A0A0H2ZV04"/>
<evidence type="ECO:0000256" key="1">
    <source>
        <dbReference type="ARBA" id="ARBA00022679"/>
    </source>
</evidence>
<keyword evidence="1 5" id="KW-0808">Transferase</keyword>
<accession>A0A0H2ZV04</accession>
<protein>
    <submittedName>
        <fullName evidence="5">Acetyltransferase, gnat family protein</fullName>
    </submittedName>
</protein>
<organism evidence="5 6">
    <name type="scientific">Mycobacterium avium (strain 104)</name>
    <dbReference type="NCBI Taxonomy" id="243243"/>
    <lineage>
        <taxon>Bacteria</taxon>
        <taxon>Bacillati</taxon>
        <taxon>Actinomycetota</taxon>
        <taxon>Actinomycetes</taxon>
        <taxon>Mycobacteriales</taxon>
        <taxon>Mycobacteriaceae</taxon>
        <taxon>Mycobacterium</taxon>
        <taxon>Mycobacterium avium complex (MAC)</taxon>
    </lineage>
</organism>
<dbReference type="InterPro" id="IPR051531">
    <property type="entry name" value="N-acetyltransferase"/>
</dbReference>
<sequence>MNRTAMPEYPPDRITGPRLSLRLPVLDDAGPLFQRVARDPQVTKYLLWAPHPDVAATRRVITEKLNASADEKTWVIELRHRGEVVGLLSCRRTAPHSVEIGYCLGRRWWGKGLMSEVLGMLLTALDADREVYRVWATCSVDNQRSARLLEHAGFFLEGRLARHAVYPTMGPEPQDSLLYAKILR</sequence>
<dbReference type="GO" id="GO:0016747">
    <property type="term" value="F:acyltransferase activity, transferring groups other than amino-acyl groups"/>
    <property type="evidence" value="ECO:0007669"/>
    <property type="project" value="InterPro"/>
</dbReference>
<comment type="similarity">
    <text evidence="3">Belongs to the acetyltransferase family. RimJ subfamily.</text>
</comment>
<dbReference type="Pfam" id="PF13302">
    <property type="entry name" value="Acetyltransf_3"/>
    <property type="match status" value="1"/>
</dbReference>
<gene>
    <name evidence="5" type="ordered locus">MAV_3396</name>
</gene>
<evidence type="ECO:0000259" key="4">
    <source>
        <dbReference type="PROSITE" id="PS51186"/>
    </source>
</evidence>
<dbReference type="PANTHER" id="PTHR43792:SF8">
    <property type="entry name" value="[RIBOSOMAL PROTEIN US5]-ALANINE N-ACETYLTRANSFERASE"/>
    <property type="match status" value="1"/>
</dbReference>
<evidence type="ECO:0000256" key="2">
    <source>
        <dbReference type="ARBA" id="ARBA00023315"/>
    </source>
</evidence>
<dbReference type="PANTHER" id="PTHR43792">
    <property type="entry name" value="GNAT FAMILY, PUTATIVE (AFU_ORTHOLOGUE AFUA_3G00765)-RELATED-RELATED"/>
    <property type="match status" value="1"/>
</dbReference>
<dbReference type="InterPro" id="IPR000182">
    <property type="entry name" value="GNAT_dom"/>
</dbReference>
<dbReference type="EMBL" id="CP000479">
    <property type="protein sequence ID" value="ABK65608.1"/>
    <property type="molecule type" value="Genomic_DNA"/>
</dbReference>
<dbReference type="Proteomes" id="UP000001574">
    <property type="component" value="Chromosome"/>
</dbReference>
<proteinExistence type="inferred from homology"/>
<dbReference type="PROSITE" id="PS51186">
    <property type="entry name" value="GNAT"/>
    <property type="match status" value="1"/>
</dbReference>
<feature type="domain" description="N-acetyltransferase" evidence="4">
    <location>
        <begin position="31"/>
        <end position="184"/>
    </location>
</feature>
<evidence type="ECO:0000313" key="6">
    <source>
        <dbReference type="Proteomes" id="UP000001574"/>
    </source>
</evidence>
<evidence type="ECO:0000313" key="5">
    <source>
        <dbReference type="EMBL" id="ABK65608.1"/>
    </source>
</evidence>
<dbReference type="SUPFAM" id="SSF55729">
    <property type="entry name" value="Acyl-CoA N-acyltransferases (Nat)"/>
    <property type="match status" value="1"/>
</dbReference>
<name>A0A0H2ZV04_MYCA1</name>
<dbReference type="KEGG" id="mav:MAV_3396"/>
<evidence type="ECO:0000256" key="3">
    <source>
        <dbReference type="ARBA" id="ARBA00038502"/>
    </source>
</evidence>